<feature type="coiled-coil region" evidence="1">
    <location>
        <begin position="31"/>
        <end position="58"/>
    </location>
</feature>
<keyword evidence="4" id="KW-1185">Reference proteome</keyword>
<evidence type="ECO:0000256" key="2">
    <source>
        <dbReference type="SAM" id="MobiDB-lite"/>
    </source>
</evidence>
<evidence type="ECO:0000313" key="4">
    <source>
        <dbReference type="Proteomes" id="UP001302429"/>
    </source>
</evidence>
<dbReference type="EMBL" id="CP136594">
    <property type="protein sequence ID" value="WOE76146.1"/>
    <property type="molecule type" value="Genomic_DNA"/>
</dbReference>
<accession>A0AA97F9S3</accession>
<gene>
    <name evidence="3" type="ORF">RB602_05375</name>
</gene>
<proteinExistence type="predicted"/>
<reference evidence="3 4" key="1">
    <citation type="submission" date="2023-10" db="EMBL/GenBank/DDBJ databases">
        <title>Complete genome sequence of a Sphingomonadaceae bacterium.</title>
        <authorList>
            <person name="Yan C."/>
        </authorList>
    </citation>
    <scope>NUCLEOTIDE SEQUENCE [LARGE SCALE GENOMIC DNA]</scope>
    <source>
        <strain evidence="3 4">SCSIO 66989</strain>
    </source>
</reference>
<dbReference type="AlphaFoldDB" id="A0AA97F9S3"/>
<sequence length="207" mass="21407">MKLAARRLKNLGWLALVLVVAISLYPLSLSVASIRSDLSRTEARIVAAKERLRYLETEFATRASMRQLELWNAVDYGYVAPEAAQYISGERELANLGKGRDHMHDIVEVAMVGVQDAAGTVGSPFGDGIAIPKAEAEENGDAVAPGGAAGMADAAPSVAAAAASGSATVAIDLPKNAPTIEDLLEANSVSSSSDATASDSGKDAPQL</sequence>
<name>A0AA97F9S3_9SPHN</name>
<evidence type="ECO:0000313" key="3">
    <source>
        <dbReference type="EMBL" id="WOE76146.1"/>
    </source>
</evidence>
<organism evidence="3 4">
    <name type="scientific">Alterisphingorhabdus coralli</name>
    <dbReference type="NCBI Taxonomy" id="3071408"/>
    <lineage>
        <taxon>Bacteria</taxon>
        <taxon>Pseudomonadati</taxon>
        <taxon>Pseudomonadota</taxon>
        <taxon>Alphaproteobacteria</taxon>
        <taxon>Sphingomonadales</taxon>
        <taxon>Sphingomonadaceae</taxon>
        <taxon>Alterisphingorhabdus (ex Yan et al. 2024)</taxon>
    </lineage>
</organism>
<protein>
    <submittedName>
        <fullName evidence="3">Uncharacterized protein</fullName>
    </submittedName>
</protein>
<evidence type="ECO:0000256" key="1">
    <source>
        <dbReference type="SAM" id="Coils"/>
    </source>
</evidence>
<feature type="compositionally biased region" description="Low complexity" evidence="2">
    <location>
        <begin position="188"/>
        <end position="199"/>
    </location>
</feature>
<dbReference type="RefSeq" id="WP_317083637.1">
    <property type="nucleotide sequence ID" value="NZ_CP136594.1"/>
</dbReference>
<feature type="region of interest" description="Disordered" evidence="2">
    <location>
        <begin position="184"/>
        <end position="207"/>
    </location>
</feature>
<dbReference type="KEGG" id="acoa:RB602_05375"/>
<keyword evidence="1" id="KW-0175">Coiled coil</keyword>
<dbReference type="Proteomes" id="UP001302429">
    <property type="component" value="Chromosome"/>
</dbReference>